<reference evidence="4" key="1">
    <citation type="journal article" date="2014" name="Int. J. Syst. Evol. Microbiol.">
        <title>Complete genome sequence of Corynebacterium casei LMG S-19264T (=DSM 44701T), isolated from a smear-ripened cheese.</title>
        <authorList>
            <consortium name="US DOE Joint Genome Institute (JGI-PGF)"/>
            <person name="Walter F."/>
            <person name="Albersmeier A."/>
            <person name="Kalinowski J."/>
            <person name="Ruckert C."/>
        </authorList>
    </citation>
    <scope>NUCLEOTIDE SEQUENCE</scope>
    <source>
        <strain evidence="4">CGMCC 1.16548</strain>
    </source>
</reference>
<keyword evidence="5" id="KW-1185">Reference proteome</keyword>
<keyword evidence="2" id="KW-0732">Signal</keyword>
<dbReference type="AlphaFoldDB" id="A0A8J3M656"/>
<dbReference type="Proteomes" id="UP000617531">
    <property type="component" value="Unassembled WGS sequence"/>
</dbReference>
<evidence type="ECO:0000256" key="2">
    <source>
        <dbReference type="SAM" id="SignalP"/>
    </source>
</evidence>
<name>A0A8J3M656_9MICO</name>
<dbReference type="EMBL" id="BNAI01000009">
    <property type="protein sequence ID" value="GHF24859.1"/>
    <property type="molecule type" value="Genomic_DNA"/>
</dbReference>
<dbReference type="Gene3D" id="3.40.50.1820">
    <property type="entry name" value="alpha/beta hydrolase"/>
    <property type="match status" value="1"/>
</dbReference>
<organism evidence="4 5">
    <name type="scientific">Pseudolysinimonas yzui</name>
    <dbReference type="NCBI Taxonomy" id="2708254"/>
    <lineage>
        <taxon>Bacteria</taxon>
        <taxon>Bacillati</taxon>
        <taxon>Actinomycetota</taxon>
        <taxon>Actinomycetes</taxon>
        <taxon>Micrococcales</taxon>
        <taxon>Microbacteriaceae</taxon>
        <taxon>Pseudolysinimonas</taxon>
    </lineage>
</organism>
<evidence type="ECO:0000313" key="5">
    <source>
        <dbReference type="Proteomes" id="UP000617531"/>
    </source>
</evidence>
<accession>A0A8J3M656</accession>
<feature type="chain" id="PRO_5038735094" description="BD-FAE-like domain-containing protein" evidence="2">
    <location>
        <begin position="19"/>
        <end position="306"/>
    </location>
</feature>
<evidence type="ECO:0000256" key="1">
    <source>
        <dbReference type="ARBA" id="ARBA00022801"/>
    </source>
</evidence>
<dbReference type="GO" id="GO:0016787">
    <property type="term" value="F:hydrolase activity"/>
    <property type="evidence" value="ECO:0007669"/>
    <property type="project" value="UniProtKB-KW"/>
</dbReference>
<sequence length="306" mass="31807">MSAARVIPIALVALLGLAACGPTGSDAGVIDPQIDAVGTDLATDPDVTVVADIEYRVVDGVPLLLDACLPPDLDRDSAAVPGILIIHGGSWREGTKDSVGWRAVCTWLAAAGYPAFSLDYRLAPEWVFPAGFTDVQAAVTWLRADEQAERFGVDPERIGVFGGSAGGNLAALLGTSGSGDLSTGPRVAAVVDLSAPIDLTGVDLTDDFAPLQLEYLGCTTFADCPAAEPASPSSHVDESDPPFFVAHSTVEKIPLAQSEHFVEALRAAGIDVEFLVADGTLHSIALLDDDLKSRIVAFFERTLGPG</sequence>
<dbReference type="InterPro" id="IPR029058">
    <property type="entry name" value="AB_hydrolase_fold"/>
</dbReference>
<dbReference type="PANTHER" id="PTHR48081:SF13">
    <property type="entry name" value="ALPHA_BETA HYDROLASE"/>
    <property type="match status" value="1"/>
</dbReference>
<dbReference type="PROSITE" id="PS51257">
    <property type="entry name" value="PROKAR_LIPOPROTEIN"/>
    <property type="match status" value="1"/>
</dbReference>
<dbReference type="SUPFAM" id="SSF53474">
    <property type="entry name" value="alpha/beta-Hydrolases"/>
    <property type="match status" value="1"/>
</dbReference>
<dbReference type="Pfam" id="PF20434">
    <property type="entry name" value="BD-FAE"/>
    <property type="match status" value="1"/>
</dbReference>
<feature type="domain" description="BD-FAE-like" evidence="3">
    <location>
        <begin position="76"/>
        <end position="265"/>
    </location>
</feature>
<feature type="signal peptide" evidence="2">
    <location>
        <begin position="1"/>
        <end position="18"/>
    </location>
</feature>
<dbReference type="RefSeq" id="WP_191284104.1">
    <property type="nucleotide sequence ID" value="NZ_BNAI01000009.1"/>
</dbReference>
<dbReference type="InterPro" id="IPR049492">
    <property type="entry name" value="BD-FAE-like_dom"/>
</dbReference>
<proteinExistence type="predicted"/>
<evidence type="ECO:0000259" key="3">
    <source>
        <dbReference type="Pfam" id="PF20434"/>
    </source>
</evidence>
<protein>
    <recommendedName>
        <fullName evidence="3">BD-FAE-like domain-containing protein</fullName>
    </recommendedName>
</protein>
<keyword evidence="1" id="KW-0378">Hydrolase</keyword>
<dbReference type="InterPro" id="IPR050300">
    <property type="entry name" value="GDXG_lipolytic_enzyme"/>
</dbReference>
<gene>
    <name evidence="4" type="ORF">GCM10011600_27390</name>
</gene>
<reference evidence="4" key="2">
    <citation type="submission" date="2020-09" db="EMBL/GenBank/DDBJ databases">
        <authorList>
            <person name="Sun Q."/>
            <person name="Zhou Y."/>
        </authorList>
    </citation>
    <scope>NUCLEOTIDE SEQUENCE</scope>
    <source>
        <strain evidence="4">CGMCC 1.16548</strain>
    </source>
</reference>
<dbReference type="PANTHER" id="PTHR48081">
    <property type="entry name" value="AB HYDROLASE SUPERFAMILY PROTEIN C4A8.06C"/>
    <property type="match status" value="1"/>
</dbReference>
<evidence type="ECO:0000313" key="4">
    <source>
        <dbReference type="EMBL" id="GHF24859.1"/>
    </source>
</evidence>
<comment type="caution">
    <text evidence="4">The sequence shown here is derived from an EMBL/GenBank/DDBJ whole genome shotgun (WGS) entry which is preliminary data.</text>
</comment>